<dbReference type="Gene3D" id="1.10.1200.270">
    <property type="entry name" value="Methyltransferase, alpha-helical capping domain"/>
    <property type="match status" value="1"/>
</dbReference>
<sequence length="373" mass="41431">MVAEVLHMTGGVGKTSYANNSRLQQSVLIKARPSLEENLRGLYASLLPKCVMMADLGCSSGPNALMVLSEIIAVTRKTYRNMNSSMPELKVFWNDLPGNDFNTLFRSLPSFYRGLEAEDSGIRSSSGKCFVSGIPGSFYGRLFPSNFLHFAHSSYSINWLSQVPKGVAACRNAAAAVHGSKICVEKTEGPPDEYIKAYEQQFGEDFTLFLRSRSEEMAAGGRMVLTIRGSTETDDCMWDYRLLGMALNDMVSEGLISEDKFRGFNLPQHAPTAEEVKKLIAAEGSFALVKSESFGLRWDVQAKHPTLDLRTKAEYMAGTYRAAAEPLLISEFGEAIMDQLFDRFVCRIQEHVASLQEPPNYFNLVISMVRNDS</sequence>
<dbReference type="InterPro" id="IPR005299">
    <property type="entry name" value="MeTrfase_7"/>
</dbReference>
<name>A0AAD3STH9_NEPGR</name>
<keyword evidence="1" id="KW-0489">Methyltransferase</keyword>
<reference evidence="5" key="1">
    <citation type="submission" date="2023-05" db="EMBL/GenBank/DDBJ databases">
        <title>Nepenthes gracilis genome sequencing.</title>
        <authorList>
            <person name="Fukushima K."/>
        </authorList>
    </citation>
    <scope>NUCLEOTIDE SEQUENCE</scope>
    <source>
        <strain evidence="5">SING2019-196</strain>
    </source>
</reference>
<dbReference type="Proteomes" id="UP001279734">
    <property type="component" value="Unassembled WGS sequence"/>
</dbReference>
<evidence type="ECO:0000256" key="4">
    <source>
        <dbReference type="ARBA" id="ARBA00022842"/>
    </source>
</evidence>
<comment type="caution">
    <text evidence="5">The sequence shown here is derived from an EMBL/GenBank/DDBJ whole genome shotgun (WGS) entry which is preliminary data.</text>
</comment>
<dbReference type="InterPro" id="IPR029063">
    <property type="entry name" value="SAM-dependent_MTases_sf"/>
</dbReference>
<keyword evidence="2" id="KW-0808">Transferase</keyword>
<keyword evidence="3" id="KW-0479">Metal-binding</keyword>
<dbReference type="GO" id="GO:0046872">
    <property type="term" value="F:metal ion binding"/>
    <property type="evidence" value="ECO:0007669"/>
    <property type="project" value="UniProtKB-KW"/>
</dbReference>
<dbReference type="EMBL" id="BSYO01000016">
    <property type="protein sequence ID" value="GMH16262.1"/>
    <property type="molecule type" value="Genomic_DNA"/>
</dbReference>
<evidence type="ECO:0000256" key="3">
    <source>
        <dbReference type="ARBA" id="ARBA00022723"/>
    </source>
</evidence>
<accession>A0AAD3STH9</accession>
<proteinExistence type="predicted"/>
<dbReference type="AlphaFoldDB" id="A0AAD3STH9"/>
<dbReference type="PANTHER" id="PTHR31009">
    <property type="entry name" value="S-ADENOSYL-L-METHIONINE:CARBOXYL METHYLTRANSFERASE FAMILY PROTEIN"/>
    <property type="match status" value="1"/>
</dbReference>
<evidence type="ECO:0000313" key="5">
    <source>
        <dbReference type="EMBL" id="GMH16262.1"/>
    </source>
</evidence>
<gene>
    <name evidence="5" type="ORF">Nepgr_018103</name>
</gene>
<dbReference type="SUPFAM" id="SSF53335">
    <property type="entry name" value="S-adenosyl-L-methionine-dependent methyltransferases"/>
    <property type="match status" value="1"/>
</dbReference>
<evidence type="ECO:0000256" key="1">
    <source>
        <dbReference type="ARBA" id="ARBA00022603"/>
    </source>
</evidence>
<dbReference type="GO" id="GO:0032259">
    <property type="term" value="P:methylation"/>
    <property type="evidence" value="ECO:0007669"/>
    <property type="project" value="UniProtKB-KW"/>
</dbReference>
<dbReference type="Pfam" id="PF03492">
    <property type="entry name" value="Methyltransf_7"/>
    <property type="match status" value="1"/>
</dbReference>
<dbReference type="Gene3D" id="3.40.50.150">
    <property type="entry name" value="Vaccinia Virus protein VP39"/>
    <property type="match status" value="1"/>
</dbReference>
<dbReference type="InterPro" id="IPR042086">
    <property type="entry name" value="MeTrfase_capping"/>
</dbReference>
<organism evidence="5 6">
    <name type="scientific">Nepenthes gracilis</name>
    <name type="common">Slender pitcher plant</name>
    <dbReference type="NCBI Taxonomy" id="150966"/>
    <lineage>
        <taxon>Eukaryota</taxon>
        <taxon>Viridiplantae</taxon>
        <taxon>Streptophyta</taxon>
        <taxon>Embryophyta</taxon>
        <taxon>Tracheophyta</taxon>
        <taxon>Spermatophyta</taxon>
        <taxon>Magnoliopsida</taxon>
        <taxon>eudicotyledons</taxon>
        <taxon>Gunneridae</taxon>
        <taxon>Pentapetalae</taxon>
        <taxon>Caryophyllales</taxon>
        <taxon>Nepenthaceae</taxon>
        <taxon>Nepenthes</taxon>
    </lineage>
</organism>
<keyword evidence="4" id="KW-0460">Magnesium</keyword>
<evidence type="ECO:0000313" key="6">
    <source>
        <dbReference type="Proteomes" id="UP001279734"/>
    </source>
</evidence>
<evidence type="ECO:0000256" key="2">
    <source>
        <dbReference type="ARBA" id="ARBA00022679"/>
    </source>
</evidence>
<keyword evidence="6" id="KW-1185">Reference proteome</keyword>
<dbReference type="GO" id="GO:0008168">
    <property type="term" value="F:methyltransferase activity"/>
    <property type="evidence" value="ECO:0007669"/>
    <property type="project" value="UniProtKB-KW"/>
</dbReference>
<protein>
    <submittedName>
        <fullName evidence="5">Uncharacterized protein</fullName>
    </submittedName>
</protein>